<dbReference type="InterPro" id="IPR015424">
    <property type="entry name" value="PyrdxlP-dep_Trfase"/>
</dbReference>
<proteinExistence type="predicted"/>
<dbReference type="AlphaFoldDB" id="A0A803M8C9"/>
<dbReference type="GO" id="GO:0016831">
    <property type="term" value="F:carboxy-lyase activity"/>
    <property type="evidence" value="ECO:0007669"/>
    <property type="project" value="UniProtKB-KW"/>
</dbReference>
<reference evidence="6" key="2">
    <citation type="submission" date="2021-03" db="UniProtKB">
        <authorList>
            <consortium name="EnsemblPlants"/>
        </authorList>
    </citation>
    <scope>IDENTIFICATION</scope>
</reference>
<feature type="region of interest" description="Disordered" evidence="4">
    <location>
        <begin position="299"/>
        <end position="319"/>
    </location>
</feature>
<dbReference type="InterPro" id="IPR002129">
    <property type="entry name" value="PyrdxlP-dep_de-COase"/>
</dbReference>
<name>A0A803M8C9_CHEQI</name>
<feature type="signal peptide" evidence="5">
    <location>
        <begin position="1"/>
        <end position="22"/>
    </location>
</feature>
<reference evidence="6" key="1">
    <citation type="journal article" date="2017" name="Nature">
        <title>The genome of Chenopodium quinoa.</title>
        <authorList>
            <person name="Jarvis D.E."/>
            <person name="Ho Y.S."/>
            <person name="Lightfoot D.J."/>
            <person name="Schmoeckel S.M."/>
            <person name="Li B."/>
            <person name="Borm T.J.A."/>
            <person name="Ohyanagi H."/>
            <person name="Mineta K."/>
            <person name="Michell C.T."/>
            <person name="Saber N."/>
            <person name="Kharbatia N.M."/>
            <person name="Rupper R.R."/>
            <person name="Sharp A.R."/>
            <person name="Dally N."/>
            <person name="Boughton B.A."/>
            <person name="Woo Y.H."/>
            <person name="Gao G."/>
            <person name="Schijlen E.G.W.M."/>
            <person name="Guo X."/>
            <person name="Momin A.A."/>
            <person name="Negrao S."/>
            <person name="Al-Babili S."/>
            <person name="Gehring C."/>
            <person name="Roessner U."/>
            <person name="Jung C."/>
            <person name="Murphy K."/>
            <person name="Arold S.T."/>
            <person name="Gojobori T."/>
            <person name="van der Linden C.G."/>
            <person name="van Loo E.N."/>
            <person name="Jellen E.N."/>
            <person name="Maughan P.J."/>
            <person name="Tester M."/>
        </authorList>
    </citation>
    <scope>NUCLEOTIDE SEQUENCE [LARGE SCALE GENOMIC DNA]</scope>
    <source>
        <strain evidence="6">cv. PI 614886</strain>
    </source>
</reference>
<feature type="compositionally biased region" description="Low complexity" evidence="4">
    <location>
        <begin position="266"/>
        <end position="278"/>
    </location>
</feature>
<evidence type="ECO:0000256" key="1">
    <source>
        <dbReference type="ARBA" id="ARBA00001933"/>
    </source>
</evidence>
<dbReference type="Gramene" id="AUR62025155-RA">
    <property type="protein sequence ID" value="AUR62025155-RA:cds"/>
    <property type="gene ID" value="AUR62025155"/>
</dbReference>
<feature type="region of interest" description="Disordered" evidence="4">
    <location>
        <begin position="209"/>
        <end position="282"/>
    </location>
</feature>
<dbReference type="Pfam" id="PF00282">
    <property type="entry name" value="Pyridoxal_deC"/>
    <property type="match status" value="1"/>
</dbReference>
<dbReference type="GO" id="GO:0019752">
    <property type="term" value="P:carboxylic acid metabolic process"/>
    <property type="evidence" value="ECO:0007669"/>
    <property type="project" value="InterPro"/>
</dbReference>
<dbReference type="PANTHER" id="PTHR11999:SF169">
    <property type="entry name" value="TYROSINE DECARBOXYLASE 1-LIKE"/>
    <property type="match status" value="1"/>
</dbReference>
<organism evidence="6 7">
    <name type="scientific">Chenopodium quinoa</name>
    <name type="common">Quinoa</name>
    <dbReference type="NCBI Taxonomy" id="63459"/>
    <lineage>
        <taxon>Eukaryota</taxon>
        <taxon>Viridiplantae</taxon>
        <taxon>Streptophyta</taxon>
        <taxon>Embryophyta</taxon>
        <taxon>Tracheophyta</taxon>
        <taxon>Spermatophyta</taxon>
        <taxon>Magnoliopsida</taxon>
        <taxon>eudicotyledons</taxon>
        <taxon>Gunneridae</taxon>
        <taxon>Pentapetalae</taxon>
        <taxon>Caryophyllales</taxon>
        <taxon>Chenopodiaceae</taxon>
        <taxon>Chenopodioideae</taxon>
        <taxon>Atripliceae</taxon>
        <taxon>Chenopodium</taxon>
    </lineage>
</organism>
<dbReference type="InterPro" id="IPR010977">
    <property type="entry name" value="Aromatic_deC"/>
</dbReference>
<keyword evidence="3" id="KW-0663">Pyridoxal phosphate</keyword>
<evidence type="ECO:0000256" key="5">
    <source>
        <dbReference type="SAM" id="SignalP"/>
    </source>
</evidence>
<dbReference type="Gene3D" id="3.90.1150.10">
    <property type="entry name" value="Aspartate Aminotransferase, domain 1"/>
    <property type="match status" value="1"/>
</dbReference>
<keyword evidence="7" id="KW-1185">Reference proteome</keyword>
<keyword evidence="2" id="KW-0456">Lyase</keyword>
<accession>A0A803M8C9</accession>
<dbReference type="GO" id="GO:0030170">
    <property type="term" value="F:pyridoxal phosphate binding"/>
    <property type="evidence" value="ECO:0007669"/>
    <property type="project" value="InterPro"/>
</dbReference>
<dbReference type="PRINTS" id="PR00800">
    <property type="entry name" value="YHDCRBOXLASE"/>
</dbReference>
<protein>
    <submittedName>
        <fullName evidence="6">Uncharacterized protein</fullName>
    </submittedName>
</protein>
<comment type="cofactor">
    <cofactor evidence="1">
        <name>pyridoxal 5'-phosphate</name>
        <dbReference type="ChEBI" id="CHEBI:597326"/>
    </cofactor>
</comment>
<keyword evidence="2" id="KW-0210">Decarboxylase</keyword>
<feature type="compositionally biased region" description="Polar residues" evidence="4">
    <location>
        <begin position="238"/>
        <end position="256"/>
    </location>
</feature>
<keyword evidence="5" id="KW-0732">Signal</keyword>
<dbReference type="InterPro" id="IPR015422">
    <property type="entry name" value="PyrdxlP-dep_Trfase_small"/>
</dbReference>
<evidence type="ECO:0000256" key="4">
    <source>
        <dbReference type="SAM" id="MobiDB-lite"/>
    </source>
</evidence>
<evidence type="ECO:0000313" key="6">
    <source>
        <dbReference type="EnsemblPlants" id="AUR62025155-RA:cds"/>
    </source>
</evidence>
<dbReference type="GO" id="GO:0006520">
    <property type="term" value="P:amino acid metabolic process"/>
    <property type="evidence" value="ECO:0007669"/>
    <property type="project" value="InterPro"/>
</dbReference>
<dbReference type="EnsemblPlants" id="AUR62025155-RA">
    <property type="protein sequence ID" value="AUR62025155-RA:cds"/>
    <property type="gene ID" value="AUR62025155"/>
</dbReference>
<dbReference type="GO" id="GO:0005737">
    <property type="term" value="C:cytoplasm"/>
    <property type="evidence" value="ECO:0007669"/>
    <property type="project" value="TreeGrafter"/>
</dbReference>
<evidence type="ECO:0000256" key="3">
    <source>
        <dbReference type="ARBA" id="ARBA00022898"/>
    </source>
</evidence>
<dbReference type="SUPFAM" id="SSF53383">
    <property type="entry name" value="PLP-dependent transferases"/>
    <property type="match status" value="2"/>
</dbReference>
<dbReference type="PANTHER" id="PTHR11999">
    <property type="entry name" value="GROUP II PYRIDOXAL-5-PHOSPHATE DECARBOXYLASE"/>
    <property type="match status" value="1"/>
</dbReference>
<sequence>MAVVVAMVAVMVVLVLWRLGFSGKSLSEGEQMDLLAIHGNRLPWNKKFEGFDLGFGESYGANWIASLASTELEAIVMDWMGKLLLPQQFLFYGGGGGVMHGSTCEAVVCTKAASRDCALDTHGSGVVNPINGLGRIAKEFGAWLHVRVERPEVASFAVRMESRPKPRLSRAERAALTCTHCQKTGHDSSTCFDLHGTPTWYVEKYGTSSLNSKPAEKGKIGASTVSKGKGNVKANATPMPQHTEPQTAGTAANPRQTDPDRKEAAAEAAQPQLQQQQPTIETATNPRCTALDRSHIAEVSAQPHHQGQQHPSTSLNDPNLIRRYGSDNLMAHIRSDIELAKHLESLIQKDKQLELIVPRKFSLVCFRIKQVTNDGNLNVINQTLLEVVNLSGQAYMTHAVIGGKFAIRCVIGGSMTQKCHIDSLWKLIQETARSIIFKNGWKTI</sequence>
<feature type="chain" id="PRO_5031421171" evidence="5">
    <location>
        <begin position="23"/>
        <end position="444"/>
    </location>
</feature>
<evidence type="ECO:0000256" key="2">
    <source>
        <dbReference type="ARBA" id="ARBA00022793"/>
    </source>
</evidence>
<evidence type="ECO:0000313" key="7">
    <source>
        <dbReference type="Proteomes" id="UP000596660"/>
    </source>
</evidence>
<dbReference type="Proteomes" id="UP000596660">
    <property type="component" value="Unplaced"/>
</dbReference>
<feature type="compositionally biased region" description="Polar residues" evidence="4">
    <location>
        <begin position="303"/>
        <end position="317"/>
    </location>
</feature>